<dbReference type="Pfam" id="PF19190">
    <property type="entry name" value="BACON_2"/>
    <property type="match status" value="1"/>
</dbReference>
<feature type="domain" description="BACON" evidence="3">
    <location>
        <begin position="446"/>
        <end position="493"/>
    </location>
</feature>
<evidence type="ECO:0000313" key="5">
    <source>
        <dbReference type="Proteomes" id="UP000198280"/>
    </source>
</evidence>
<keyword evidence="2" id="KW-1133">Transmembrane helix</keyword>
<feature type="region of interest" description="Disordered" evidence="1">
    <location>
        <begin position="1"/>
        <end position="52"/>
    </location>
</feature>
<evidence type="ECO:0000256" key="2">
    <source>
        <dbReference type="SAM" id="Phobius"/>
    </source>
</evidence>
<feature type="region of interest" description="Disordered" evidence="1">
    <location>
        <begin position="510"/>
        <end position="556"/>
    </location>
</feature>
<protein>
    <submittedName>
        <fullName evidence="4">DNA-directed RNA polymerase specialized sigma subunit, sigma24 family</fullName>
    </submittedName>
</protein>
<reference evidence="4 5" key="1">
    <citation type="submission" date="2017-06" db="EMBL/GenBank/DDBJ databases">
        <authorList>
            <person name="Kim H.J."/>
            <person name="Triplett B.A."/>
        </authorList>
    </citation>
    <scope>NUCLEOTIDE SEQUENCE [LARGE SCALE GENOMIC DNA]</scope>
    <source>
        <strain evidence="4 5">CGMCC 4.1858</strain>
    </source>
</reference>
<evidence type="ECO:0000313" key="4">
    <source>
        <dbReference type="EMBL" id="SNT41082.1"/>
    </source>
</evidence>
<dbReference type="InterPro" id="IPR024361">
    <property type="entry name" value="BACON"/>
</dbReference>
<dbReference type="Proteomes" id="UP000198280">
    <property type="component" value="Unassembled WGS sequence"/>
</dbReference>
<feature type="region of interest" description="Disordered" evidence="1">
    <location>
        <begin position="406"/>
        <end position="428"/>
    </location>
</feature>
<feature type="compositionally biased region" description="Polar residues" evidence="1">
    <location>
        <begin position="1"/>
        <end position="13"/>
    </location>
</feature>
<dbReference type="AlphaFoldDB" id="A0A239MG42"/>
<keyword evidence="2" id="KW-0812">Transmembrane</keyword>
<feature type="transmembrane region" description="Helical" evidence="2">
    <location>
        <begin position="318"/>
        <end position="339"/>
    </location>
</feature>
<dbReference type="EMBL" id="FZOF01000024">
    <property type="protein sequence ID" value="SNT41082.1"/>
    <property type="molecule type" value="Genomic_DNA"/>
</dbReference>
<dbReference type="RefSeq" id="WP_089227598.1">
    <property type="nucleotide sequence ID" value="NZ_FZOF01000024.1"/>
</dbReference>
<evidence type="ECO:0000259" key="3">
    <source>
        <dbReference type="Pfam" id="PF19190"/>
    </source>
</evidence>
<feature type="compositionally biased region" description="Low complexity" evidence="1">
    <location>
        <begin position="544"/>
        <end position="556"/>
    </location>
</feature>
<accession>A0A239MG42</accession>
<organism evidence="4 5">
    <name type="scientific">Actinacidiphila glaucinigra</name>
    <dbReference type="NCBI Taxonomy" id="235986"/>
    <lineage>
        <taxon>Bacteria</taxon>
        <taxon>Bacillati</taxon>
        <taxon>Actinomycetota</taxon>
        <taxon>Actinomycetes</taxon>
        <taxon>Kitasatosporales</taxon>
        <taxon>Streptomycetaceae</taxon>
        <taxon>Actinacidiphila</taxon>
    </lineage>
</organism>
<name>A0A239MG42_9ACTN</name>
<dbReference type="OrthoDB" id="3492533at2"/>
<keyword evidence="2" id="KW-0472">Membrane</keyword>
<keyword evidence="5" id="KW-1185">Reference proteome</keyword>
<evidence type="ECO:0000256" key="1">
    <source>
        <dbReference type="SAM" id="MobiDB-lite"/>
    </source>
</evidence>
<keyword evidence="4" id="KW-0240">DNA-directed RNA polymerase</keyword>
<sequence>MSSRSDTPSQTTGAHRRHRAPVQRGRTAPGTSGSPARRRPRPQGTLPAQPPAHYEPYLDGLFTYCLSVLCEHDSAAAALGDVLAVAERQRARLRDPELRRPWLYALARWACLRTLAEGRPVSVQASADVAARRRGELAALAWPEAAGTTPEQREALELAVRHQLAPHEVALVVGREPDTTRALLAQAACEVERTRAALAVVELGNCAAVARLAGDSRVLLGSALRRELVTHVDVCPHCRVTAERAVATGPWPGLATTAATAVLSTVEAPRSAAYAALLHAMRGGVGRSRQGSPRFDRHGFPMDLKERMARRARMRHRAVTSTVVAAVVAAPVLALWAAYHGAPLAPEHKGEGSFSAGEDLDGVQYEKAGVAGAADARGRSNRGGQGRLSVSVASAAPSASASASAAAGARGSASPSGASADAEDPSAPRTGRLLVEARSRGHMTVVTLTAEGAGPVRWRAATSEPWLRLSRSHGRLRPGESITLTVSVDRSREPVGPWAARIWFDPSGAVVTIEGRGRPQPPSPDPSPTPSAPDPSPSDPPSQSPSASPSPVESEG</sequence>
<proteinExistence type="predicted"/>
<dbReference type="GO" id="GO:0000428">
    <property type="term" value="C:DNA-directed RNA polymerase complex"/>
    <property type="evidence" value="ECO:0007669"/>
    <property type="project" value="UniProtKB-KW"/>
</dbReference>
<gene>
    <name evidence="4" type="ORF">SAMN05216252_12419</name>
</gene>
<feature type="compositionally biased region" description="Pro residues" evidence="1">
    <location>
        <begin position="519"/>
        <end position="543"/>
    </location>
</feature>
<keyword evidence="4" id="KW-0804">Transcription</keyword>